<dbReference type="EMBL" id="CP011112">
    <property type="protein sequence ID" value="AKU15996.1"/>
    <property type="molecule type" value="Genomic_DNA"/>
</dbReference>
<dbReference type="PROSITE" id="PS51257">
    <property type="entry name" value="PROKAR_LIPOPROTEIN"/>
    <property type="match status" value="1"/>
</dbReference>
<dbReference type="PANTHER" id="PTHR39335">
    <property type="entry name" value="BLL4220 PROTEIN"/>
    <property type="match status" value="1"/>
</dbReference>
<dbReference type="PANTHER" id="PTHR39335:SF1">
    <property type="entry name" value="BLL4220 PROTEIN"/>
    <property type="match status" value="1"/>
</dbReference>
<dbReference type="GO" id="GO:0043448">
    <property type="term" value="P:alkane catabolic process"/>
    <property type="evidence" value="ECO:0007669"/>
    <property type="project" value="TreeGrafter"/>
</dbReference>
<evidence type="ECO:0000256" key="1">
    <source>
        <dbReference type="SAM" id="SignalP"/>
    </source>
</evidence>
<name>A0A0K1JH18_9MICO</name>
<evidence type="ECO:0000313" key="3">
    <source>
        <dbReference type="Proteomes" id="UP000066480"/>
    </source>
</evidence>
<accession>A0A0K1JH18</accession>
<keyword evidence="3" id="KW-1185">Reference proteome</keyword>
<evidence type="ECO:0008006" key="4">
    <source>
        <dbReference type="Google" id="ProtNLM"/>
    </source>
</evidence>
<gene>
    <name evidence="2" type="ORF">VV02_09230</name>
</gene>
<dbReference type="STRING" id="571913.VV02_09230"/>
<dbReference type="KEGG" id="lmoi:VV02_09230"/>
<proteinExistence type="predicted"/>
<protein>
    <recommendedName>
        <fullName evidence="4">Lipoprotein</fullName>
    </recommendedName>
</protein>
<reference evidence="2 3" key="1">
    <citation type="submission" date="2015-03" db="EMBL/GenBank/DDBJ databases">
        <title>Luteipulveratus halotolerans sp. nov., a novel actinobacterium (Dermacoccaceae) from Sarawak, Malaysia.</title>
        <authorList>
            <person name="Juboi H."/>
            <person name="Basik A."/>
            <person name="Shamsul S.S."/>
            <person name="Arnold P."/>
            <person name="Schmitt E.K."/>
            <person name="Sanglier J.-J."/>
            <person name="Yeo T."/>
        </authorList>
    </citation>
    <scope>NUCLEOTIDE SEQUENCE [LARGE SCALE GENOMIC DNA]</scope>
    <source>
        <strain evidence="2 3">MN07-A0370</strain>
    </source>
</reference>
<keyword evidence="1" id="KW-0732">Signal</keyword>
<feature type="chain" id="PRO_5038937858" description="Lipoprotein" evidence="1">
    <location>
        <begin position="27"/>
        <end position="178"/>
    </location>
</feature>
<organism evidence="2 3">
    <name type="scientific">Luteipulveratus mongoliensis</name>
    <dbReference type="NCBI Taxonomy" id="571913"/>
    <lineage>
        <taxon>Bacteria</taxon>
        <taxon>Bacillati</taxon>
        <taxon>Actinomycetota</taxon>
        <taxon>Actinomycetes</taxon>
        <taxon>Micrococcales</taxon>
        <taxon>Dermacoccaceae</taxon>
        <taxon>Luteipulveratus</taxon>
    </lineage>
</organism>
<dbReference type="AlphaFoldDB" id="A0A0K1JH18"/>
<dbReference type="InterPro" id="IPR005297">
    <property type="entry name" value="Lipoprotein_repeat"/>
</dbReference>
<dbReference type="RefSeq" id="WP_052591099.1">
    <property type="nucleotide sequence ID" value="NZ_CP011112.1"/>
</dbReference>
<sequence>MSTRHGIRPRYGAGLAVAALSVTLLGACGSNDDSGSGTNAPAASGAALSATSSSLGAVLVNSTGRTVYYFAGDKGMQSQCNGACASNWPPVNAPSPLPASLDGVTGKLGSATRADGSNQLTVNGHPIYTFKGDSAKGQAKGQGKVLDGGLWTVVAPDGDAITSKAGSTPTAEYGGGGY</sequence>
<dbReference type="Proteomes" id="UP000066480">
    <property type="component" value="Chromosome"/>
</dbReference>
<feature type="signal peptide" evidence="1">
    <location>
        <begin position="1"/>
        <end position="26"/>
    </location>
</feature>
<evidence type="ECO:0000313" key="2">
    <source>
        <dbReference type="EMBL" id="AKU15996.1"/>
    </source>
</evidence>
<dbReference type="Pfam" id="PF03640">
    <property type="entry name" value="Lipoprotein_15"/>
    <property type="match status" value="2"/>
</dbReference>